<dbReference type="RefSeq" id="WP_267844808.1">
    <property type="nucleotide sequence ID" value="NZ_JAPMXC010000001.1"/>
</dbReference>
<keyword evidence="1" id="KW-1133">Transmembrane helix</keyword>
<organism evidence="2 3">
    <name type="scientific">Robbsia betulipollinis</name>
    <dbReference type="NCBI Taxonomy" id="2981849"/>
    <lineage>
        <taxon>Bacteria</taxon>
        <taxon>Pseudomonadati</taxon>
        <taxon>Pseudomonadota</taxon>
        <taxon>Betaproteobacteria</taxon>
        <taxon>Burkholderiales</taxon>
        <taxon>Burkholderiaceae</taxon>
        <taxon>Robbsia</taxon>
    </lineage>
</organism>
<comment type="caution">
    <text evidence="2">The sequence shown here is derived from an EMBL/GenBank/DDBJ whole genome shotgun (WGS) entry which is preliminary data.</text>
</comment>
<keyword evidence="1" id="KW-0812">Transmembrane</keyword>
<name>A0ABT3ZH72_9BURK</name>
<dbReference type="InterPro" id="IPR009781">
    <property type="entry name" value="DUF1345"/>
</dbReference>
<evidence type="ECO:0000256" key="1">
    <source>
        <dbReference type="SAM" id="Phobius"/>
    </source>
</evidence>
<protein>
    <submittedName>
        <fullName evidence="2">DUF1345 domain-containing protein</fullName>
    </submittedName>
</protein>
<dbReference type="Pfam" id="PF07077">
    <property type="entry name" value="DUF1345"/>
    <property type="match status" value="1"/>
</dbReference>
<keyword evidence="1" id="KW-0472">Membrane</keyword>
<feature type="transmembrane region" description="Helical" evidence="1">
    <location>
        <begin position="41"/>
        <end position="59"/>
    </location>
</feature>
<dbReference type="EMBL" id="JAPMXC010000001">
    <property type="protein sequence ID" value="MCY0385680.1"/>
    <property type="molecule type" value="Genomic_DNA"/>
</dbReference>
<sequence length="220" mass="24166">MIKIVSSLFRYHLRLVAAIVLGVVIALFMPGHWPGIERGLVGWNVILWSYLALLWQMMLSHREAIHVRKMAGREDESAGTVLLTVTLATLVSLAAIVLELATAKGAAGEAQKTLHIVLSLVTLLGGWTLLPTLFTIYYARMYFAEDAAAPALRFADDKLDPTYWDFAYFSFTIAVASQTSDVAVATPRMRRVTLGQSVLSYFFNLAIMGLSINIAASLLS</sequence>
<dbReference type="Proteomes" id="UP001082899">
    <property type="component" value="Unassembled WGS sequence"/>
</dbReference>
<evidence type="ECO:0000313" key="3">
    <source>
        <dbReference type="Proteomes" id="UP001082899"/>
    </source>
</evidence>
<feature type="transmembrane region" description="Helical" evidence="1">
    <location>
        <begin position="80"/>
        <end position="101"/>
    </location>
</feature>
<feature type="transmembrane region" description="Helical" evidence="1">
    <location>
        <begin position="198"/>
        <end position="219"/>
    </location>
</feature>
<reference evidence="2" key="1">
    <citation type="submission" date="2022-11" db="EMBL/GenBank/DDBJ databases">
        <title>Robbsia betulipollinis sp. nov., isolated from pollen of birch (Betula pendula).</title>
        <authorList>
            <person name="Shi H."/>
            <person name="Ambika Manirajan B."/>
            <person name="Ratering S."/>
            <person name="Geissler-Plaum R."/>
            <person name="Schnell S."/>
        </authorList>
    </citation>
    <scope>NUCLEOTIDE SEQUENCE</scope>
    <source>
        <strain evidence="2">Bb-Pol-6</strain>
    </source>
</reference>
<proteinExistence type="predicted"/>
<gene>
    <name evidence="2" type="ORF">OVY01_00170</name>
</gene>
<evidence type="ECO:0000313" key="2">
    <source>
        <dbReference type="EMBL" id="MCY0385680.1"/>
    </source>
</evidence>
<feature type="transmembrane region" description="Helical" evidence="1">
    <location>
        <begin position="113"/>
        <end position="139"/>
    </location>
</feature>
<accession>A0ABT3ZH72</accession>
<keyword evidence="3" id="KW-1185">Reference proteome</keyword>
<feature type="transmembrane region" description="Helical" evidence="1">
    <location>
        <begin position="12"/>
        <end position="29"/>
    </location>
</feature>